<name>A0A9Q0CW45_9POAL</name>
<proteinExistence type="predicted"/>
<feature type="chain" id="PRO_5040465525" description="Neprosin PEP catalytic domain-containing protein" evidence="1">
    <location>
        <begin position="25"/>
        <end position="290"/>
    </location>
</feature>
<keyword evidence="4" id="KW-1185">Reference proteome</keyword>
<comment type="caution">
    <text evidence="3">The sequence shown here is derived from an EMBL/GenBank/DDBJ whole genome shotgun (WGS) entry which is preliminary data.</text>
</comment>
<dbReference type="Pfam" id="PF03080">
    <property type="entry name" value="Neprosin"/>
    <property type="match status" value="1"/>
</dbReference>
<evidence type="ECO:0000256" key="1">
    <source>
        <dbReference type="SAM" id="SignalP"/>
    </source>
</evidence>
<dbReference type="PANTHER" id="PTHR31589">
    <property type="entry name" value="PROTEIN, PUTATIVE (DUF239)-RELATED-RELATED"/>
    <property type="match status" value="1"/>
</dbReference>
<feature type="signal peptide" evidence="1">
    <location>
        <begin position="1"/>
        <end position="24"/>
    </location>
</feature>
<dbReference type="PANTHER" id="PTHR31589:SF211">
    <property type="entry name" value="OS06G0682600 PROTEIN"/>
    <property type="match status" value="1"/>
</dbReference>
<dbReference type="AlphaFoldDB" id="A0A9Q0CW45"/>
<sequence length="290" mass="31859">MDLKLCFGMVVLCIATFIIGEVQAREVRGLGSQQPGSKLPDFDAWTEFANPDDILTARSAYFTTNHDFTGFIGSMTVYNHNIRKGQMTRSFISIQSNANEEITAGWVVDPWTYGDSRTRFFAQWKGAGCPNSECRSGFVSKQGAYIAPGDPLDAGNHLTIKFLKDVNTGDWRLYAGASTNFFSEIGHFPKSLFTQLAVQANHAEFGGSVKFINSLSSPPMGNGVFAREIVPAGQPWPAMMTNLYYVRPDGVFVPINSYTYRLGYLNCYGLGKPTGRDDHFVYGGPGGCLS</sequence>
<organism evidence="3 4">
    <name type="scientific">Rhynchospora breviuscula</name>
    <dbReference type="NCBI Taxonomy" id="2022672"/>
    <lineage>
        <taxon>Eukaryota</taxon>
        <taxon>Viridiplantae</taxon>
        <taxon>Streptophyta</taxon>
        <taxon>Embryophyta</taxon>
        <taxon>Tracheophyta</taxon>
        <taxon>Spermatophyta</taxon>
        <taxon>Magnoliopsida</taxon>
        <taxon>Liliopsida</taxon>
        <taxon>Poales</taxon>
        <taxon>Cyperaceae</taxon>
        <taxon>Cyperoideae</taxon>
        <taxon>Rhynchosporeae</taxon>
        <taxon>Rhynchospora</taxon>
    </lineage>
</organism>
<dbReference type="InterPro" id="IPR053168">
    <property type="entry name" value="Glutamic_endopeptidase"/>
</dbReference>
<evidence type="ECO:0000313" key="3">
    <source>
        <dbReference type="EMBL" id="KAJ1701043.1"/>
    </source>
</evidence>
<reference evidence="3" key="1">
    <citation type="journal article" date="2022" name="Cell">
        <title>Repeat-based holocentromeres influence genome architecture and karyotype evolution.</title>
        <authorList>
            <person name="Hofstatter P.G."/>
            <person name="Thangavel G."/>
            <person name="Lux T."/>
            <person name="Neumann P."/>
            <person name="Vondrak T."/>
            <person name="Novak P."/>
            <person name="Zhang M."/>
            <person name="Costa L."/>
            <person name="Castellani M."/>
            <person name="Scott A."/>
            <person name="Toegelov H."/>
            <person name="Fuchs J."/>
            <person name="Mata-Sucre Y."/>
            <person name="Dias Y."/>
            <person name="Vanzela A.L.L."/>
            <person name="Huettel B."/>
            <person name="Almeida C.C.S."/>
            <person name="Simkova H."/>
            <person name="Souza G."/>
            <person name="Pedrosa-Harand A."/>
            <person name="Macas J."/>
            <person name="Mayer K.F.X."/>
            <person name="Houben A."/>
            <person name="Marques A."/>
        </authorList>
    </citation>
    <scope>NUCLEOTIDE SEQUENCE</scope>
    <source>
        <strain evidence="3">RhyBre1mFocal</strain>
    </source>
</reference>
<dbReference type="PROSITE" id="PS52045">
    <property type="entry name" value="NEPROSIN_PEP_CD"/>
    <property type="match status" value="1"/>
</dbReference>
<feature type="domain" description="Neprosin PEP catalytic" evidence="2">
    <location>
        <begin position="49"/>
        <end position="289"/>
    </location>
</feature>
<dbReference type="OrthoDB" id="581543at2759"/>
<keyword evidence="1" id="KW-0732">Signal</keyword>
<accession>A0A9Q0CW45</accession>
<dbReference type="InterPro" id="IPR004314">
    <property type="entry name" value="Neprosin"/>
</dbReference>
<protein>
    <recommendedName>
        <fullName evidence="2">Neprosin PEP catalytic domain-containing protein</fullName>
    </recommendedName>
</protein>
<evidence type="ECO:0000313" key="4">
    <source>
        <dbReference type="Proteomes" id="UP001151287"/>
    </source>
</evidence>
<evidence type="ECO:0000259" key="2">
    <source>
        <dbReference type="PROSITE" id="PS52045"/>
    </source>
</evidence>
<dbReference type="Proteomes" id="UP001151287">
    <property type="component" value="Unassembled WGS sequence"/>
</dbReference>
<gene>
    <name evidence="3" type="ORF">LUZ63_000822</name>
</gene>
<dbReference type="EMBL" id="JAMQYH010000001">
    <property type="protein sequence ID" value="KAJ1701043.1"/>
    <property type="molecule type" value="Genomic_DNA"/>
</dbReference>